<dbReference type="EMBL" id="CAJNOO010008649">
    <property type="protein sequence ID" value="CAF1484245.1"/>
    <property type="molecule type" value="Genomic_DNA"/>
</dbReference>
<dbReference type="Pfam" id="PF03097">
    <property type="entry name" value="BRO1"/>
    <property type="match status" value="1"/>
</dbReference>
<reference evidence="2" key="1">
    <citation type="submission" date="2021-02" db="EMBL/GenBank/DDBJ databases">
        <authorList>
            <person name="Nowell W R."/>
        </authorList>
    </citation>
    <scope>NUCLEOTIDE SEQUENCE</scope>
</reference>
<evidence type="ECO:0000313" key="5">
    <source>
        <dbReference type="Proteomes" id="UP000663870"/>
    </source>
</evidence>
<proteinExistence type="predicted"/>
<dbReference type="EMBL" id="CAJNOH010014959">
    <property type="protein sequence ID" value="CAF1559895.1"/>
    <property type="molecule type" value="Genomic_DNA"/>
</dbReference>
<feature type="non-terminal residue" evidence="2">
    <location>
        <position position="1"/>
    </location>
</feature>
<evidence type="ECO:0000259" key="1">
    <source>
        <dbReference type="PROSITE" id="PS51180"/>
    </source>
</evidence>
<dbReference type="AlphaFoldDB" id="A0A815RXG8"/>
<organism evidence="2 6">
    <name type="scientific">Rotaria sordida</name>
    <dbReference type="NCBI Taxonomy" id="392033"/>
    <lineage>
        <taxon>Eukaryota</taxon>
        <taxon>Metazoa</taxon>
        <taxon>Spiralia</taxon>
        <taxon>Gnathifera</taxon>
        <taxon>Rotifera</taxon>
        <taxon>Eurotatoria</taxon>
        <taxon>Bdelloidea</taxon>
        <taxon>Philodinida</taxon>
        <taxon>Philodinidae</taxon>
        <taxon>Rotaria</taxon>
    </lineage>
</organism>
<dbReference type="SMART" id="SM01041">
    <property type="entry name" value="BRO1"/>
    <property type="match status" value="1"/>
</dbReference>
<evidence type="ECO:0000313" key="4">
    <source>
        <dbReference type="EMBL" id="CAF1676612.1"/>
    </source>
</evidence>
<dbReference type="PANTHER" id="PTHR23030">
    <property type="entry name" value="PCD6 INTERACTING PROTEIN-RELATED"/>
    <property type="match status" value="1"/>
</dbReference>
<dbReference type="InterPro" id="IPR038499">
    <property type="entry name" value="BRO1_sf"/>
</dbReference>
<dbReference type="PANTHER" id="PTHR23030:SF30">
    <property type="entry name" value="TYROSINE-PROTEIN PHOSPHATASE NON-RECEPTOR TYPE 23"/>
    <property type="match status" value="1"/>
</dbReference>
<protein>
    <recommendedName>
        <fullName evidence="1">BRO1 domain-containing protein</fullName>
    </recommendedName>
</protein>
<gene>
    <name evidence="4" type="ORF">JXQ802_LOCUS58475</name>
    <name evidence="3" type="ORF">PYM288_LOCUS41846</name>
    <name evidence="2" type="ORF">RFH988_LOCUS38131</name>
</gene>
<evidence type="ECO:0000313" key="6">
    <source>
        <dbReference type="Proteomes" id="UP000663882"/>
    </source>
</evidence>
<dbReference type="InterPro" id="IPR004328">
    <property type="entry name" value="BRO1_dom"/>
</dbReference>
<name>A0A815RXG8_9BILA</name>
<dbReference type="Proteomes" id="UP000663882">
    <property type="component" value="Unassembled WGS sequence"/>
</dbReference>
<feature type="domain" description="BRO1" evidence="1">
    <location>
        <begin position="6"/>
        <end position="235"/>
    </location>
</feature>
<dbReference type="Gene3D" id="1.25.40.280">
    <property type="entry name" value="alix/aip1 like domains"/>
    <property type="match status" value="1"/>
</dbReference>
<dbReference type="EMBL" id="CAJNOL010016872">
    <property type="protein sequence ID" value="CAF1676612.1"/>
    <property type="molecule type" value="Genomic_DNA"/>
</dbReference>
<dbReference type="GO" id="GO:0043328">
    <property type="term" value="P:protein transport to vacuole involved in ubiquitin-dependent protein catabolic process via the multivesicular body sorting pathway"/>
    <property type="evidence" value="ECO:0007669"/>
    <property type="project" value="TreeGrafter"/>
</dbReference>
<accession>A0A815RXG8</accession>
<sequence>MEGCPRLSTIGFDPKVSIESVDLCEKIPNYITSTYQENGNKYSQECEQMNRLRQSTINSSADENGIQLLKRYYCQLQLLRNRFPMLPDTECAVRFTWEDAFQKEDNTYNDIRFEEACILYNLGAMYSRLGANEPRRTHDSIKNACTYFRCAAACFEKVRDQYTTYTSDLTPDLLTCQVHILLAQAHEAVLEKSLLDQRSPSVNAHVAMQISEYYQMAILNLMKPGINSIVSKRFR</sequence>
<dbReference type="OrthoDB" id="10266451at2759"/>
<dbReference type="PROSITE" id="PS51180">
    <property type="entry name" value="BRO1"/>
    <property type="match status" value="1"/>
</dbReference>
<dbReference type="Proteomes" id="UP000663854">
    <property type="component" value="Unassembled WGS sequence"/>
</dbReference>
<evidence type="ECO:0000313" key="3">
    <source>
        <dbReference type="EMBL" id="CAF1559895.1"/>
    </source>
</evidence>
<keyword evidence="5" id="KW-1185">Reference proteome</keyword>
<evidence type="ECO:0000313" key="2">
    <source>
        <dbReference type="EMBL" id="CAF1484245.1"/>
    </source>
</evidence>
<dbReference type="GO" id="GO:0005768">
    <property type="term" value="C:endosome"/>
    <property type="evidence" value="ECO:0007669"/>
    <property type="project" value="TreeGrafter"/>
</dbReference>
<comment type="caution">
    <text evidence="2">The sequence shown here is derived from an EMBL/GenBank/DDBJ whole genome shotgun (WGS) entry which is preliminary data.</text>
</comment>
<dbReference type="Proteomes" id="UP000663870">
    <property type="component" value="Unassembled WGS sequence"/>
</dbReference>